<feature type="transmembrane region" description="Helical" evidence="8">
    <location>
        <begin position="146"/>
        <end position="166"/>
    </location>
</feature>
<dbReference type="Proteomes" id="UP000198795">
    <property type="component" value="Unassembled WGS sequence"/>
</dbReference>
<reference evidence="10 11" key="1">
    <citation type="submission" date="2016-10" db="EMBL/GenBank/DDBJ databases">
        <authorList>
            <person name="Varghese N."/>
            <person name="Submissions S."/>
        </authorList>
    </citation>
    <scope>NUCLEOTIDE SEQUENCE [LARGE SCALE GENOMIC DNA]</scope>
    <source>
        <strain evidence="10 11">CGMCC 1.6497</strain>
    </source>
</reference>
<dbReference type="PROSITE" id="PS50850">
    <property type="entry name" value="MFS"/>
    <property type="match status" value="1"/>
</dbReference>
<keyword evidence="5 8" id="KW-0812">Transmembrane</keyword>
<feature type="transmembrane region" description="Helical" evidence="8">
    <location>
        <begin position="308"/>
        <end position="333"/>
    </location>
</feature>
<keyword evidence="3" id="KW-1003">Cell membrane</keyword>
<evidence type="ECO:0000313" key="10">
    <source>
        <dbReference type="EMBL" id="SDP26096.1"/>
    </source>
</evidence>
<accession>A0A1H0RAN9</accession>
<dbReference type="PANTHER" id="PTHR23522">
    <property type="entry name" value="BLL5896 PROTEIN"/>
    <property type="match status" value="1"/>
</dbReference>
<keyword evidence="4" id="KW-0997">Cell inner membrane</keyword>
<evidence type="ECO:0000256" key="3">
    <source>
        <dbReference type="ARBA" id="ARBA00022475"/>
    </source>
</evidence>
<evidence type="ECO:0000256" key="1">
    <source>
        <dbReference type="ARBA" id="ARBA00004429"/>
    </source>
</evidence>
<name>A0A1H0RAN9_9HYPH</name>
<keyword evidence="7 8" id="KW-0472">Membrane</keyword>
<keyword evidence="6 8" id="KW-1133">Transmembrane helix</keyword>
<evidence type="ECO:0000256" key="2">
    <source>
        <dbReference type="ARBA" id="ARBA00022448"/>
    </source>
</evidence>
<keyword evidence="2" id="KW-0813">Transport</keyword>
<sequence length="410" mass="43594">MHRPAKPKPQTPPHLSTGYAVRVSVFFGALFLIYGVYLPYMPLWLKGQGLSVGQIAIITATPYILRDLVTPAVAFYADRTANHRRTIIMLAWIGVAATLALSQTSGFWPILIFAVATSIAMTTTMPLSEVIALHGMKTTGYDYGRVRLWGSLTFVVANVGAAEVIARTGSSSVVWMLAAAFAITLIAAHFLPRADRDMSQSEGTHALSLGMAARLAVTPLFVLFLIAGGTVQAAHATYYTFATLHWTSQGITPLIIGALWALGVIAEVVLFAFSGRVVAWIGIRGLLITAAASAVIRWTAMSVDPPLWALFPLQLLHGMTFGAAHIAAIHFMSQAVPEKLAGTAQALYASVGMGLAMAIATLISGVLYERFAGGAYLGMAGLAALGLIAALAMARLWRGGYVIELHIQKA</sequence>
<gene>
    <name evidence="10" type="ORF">SAMN04488061_2657</name>
</gene>
<feature type="transmembrane region" description="Helical" evidence="8">
    <location>
        <begin position="110"/>
        <end position="134"/>
    </location>
</feature>
<dbReference type="InterPro" id="IPR024989">
    <property type="entry name" value="MFS_assoc_dom"/>
</dbReference>
<dbReference type="Pfam" id="PF12832">
    <property type="entry name" value="MFS_1_like"/>
    <property type="match status" value="1"/>
</dbReference>
<keyword evidence="11" id="KW-1185">Reference proteome</keyword>
<evidence type="ECO:0000313" key="11">
    <source>
        <dbReference type="Proteomes" id="UP000198795"/>
    </source>
</evidence>
<feature type="transmembrane region" description="Helical" evidence="8">
    <location>
        <begin position="345"/>
        <end position="368"/>
    </location>
</feature>
<comment type="caution">
    <text evidence="10">The sequence shown here is derived from an EMBL/GenBank/DDBJ whole genome shotgun (WGS) entry which is preliminary data.</text>
</comment>
<feature type="transmembrane region" description="Helical" evidence="8">
    <location>
        <begin position="20"/>
        <end position="37"/>
    </location>
</feature>
<dbReference type="Gene3D" id="1.20.1250.20">
    <property type="entry name" value="MFS general substrate transporter like domains"/>
    <property type="match status" value="2"/>
</dbReference>
<dbReference type="InterPro" id="IPR036259">
    <property type="entry name" value="MFS_trans_sf"/>
</dbReference>
<dbReference type="InterPro" id="IPR020846">
    <property type="entry name" value="MFS_dom"/>
</dbReference>
<feature type="transmembrane region" description="Helical" evidence="8">
    <location>
        <begin position="374"/>
        <end position="397"/>
    </location>
</feature>
<feature type="transmembrane region" description="Helical" evidence="8">
    <location>
        <begin position="277"/>
        <end position="296"/>
    </location>
</feature>
<feature type="domain" description="Major facilitator superfamily (MFS) profile" evidence="9">
    <location>
        <begin position="216"/>
        <end position="410"/>
    </location>
</feature>
<evidence type="ECO:0000259" key="9">
    <source>
        <dbReference type="PROSITE" id="PS50850"/>
    </source>
</evidence>
<dbReference type="RefSeq" id="WP_090229243.1">
    <property type="nucleotide sequence ID" value="NZ_FNJC01000003.1"/>
</dbReference>
<protein>
    <submittedName>
        <fullName evidence="10">MFS transporter, PPP family, 3-phenylpropionic acid transporter</fullName>
    </submittedName>
</protein>
<dbReference type="EMBL" id="FNJC01000003">
    <property type="protein sequence ID" value="SDP26096.1"/>
    <property type="molecule type" value="Genomic_DNA"/>
</dbReference>
<dbReference type="NCBIfam" id="NF037955">
    <property type="entry name" value="mfs"/>
    <property type="match status" value="1"/>
</dbReference>
<dbReference type="InterPro" id="IPR026032">
    <property type="entry name" value="HcaT-like"/>
</dbReference>
<feature type="transmembrane region" description="Helical" evidence="8">
    <location>
        <begin position="172"/>
        <end position="191"/>
    </location>
</feature>
<feature type="transmembrane region" description="Helical" evidence="8">
    <location>
        <begin position="86"/>
        <end position="104"/>
    </location>
</feature>
<evidence type="ECO:0000256" key="8">
    <source>
        <dbReference type="SAM" id="Phobius"/>
    </source>
</evidence>
<feature type="transmembrane region" description="Helical" evidence="8">
    <location>
        <begin position="212"/>
        <end position="231"/>
    </location>
</feature>
<dbReference type="PIRSF" id="PIRSF004925">
    <property type="entry name" value="HcaT"/>
    <property type="match status" value="1"/>
</dbReference>
<comment type="subcellular location">
    <subcellularLocation>
        <location evidence="1">Cell inner membrane</location>
        <topology evidence="1">Multi-pass membrane protein</topology>
    </subcellularLocation>
</comment>
<organism evidence="10 11">
    <name type="scientific">Filomicrobium insigne</name>
    <dbReference type="NCBI Taxonomy" id="418854"/>
    <lineage>
        <taxon>Bacteria</taxon>
        <taxon>Pseudomonadati</taxon>
        <taxon>Pseudomonadota</taxon>
        <taxon>Alphaproteobacteria</taxon>
        <taxon>Hyphomicrobiales</taxon>
        <taxon>Hyphomicrobiaceae</taxon>
        <taxon>Filomicrobium</taxon>
    </lineage>
</organism>
<proteinExistence type="predicted"/>
<evidence type="ECO:0000256" key="7">
    <source>
        <dbReference type="ARBA" id="ARBA00023136"/>
    </source>
</evidence>
<feature type="transmembrane region" description="Helical" evidence="8">
    <location>
        <begin position="251"/>
        <end position="270"/>
    </location>
</feature>
<dbReference type="PANTHER" id="PTHR23522:SF10">
    <property type="entry name" value="3-PHENYLPROPIONIC ACID TRANSPORTER-RELATED"/>
    <property type="match status" value="1"/>
</dbReference>
<evidence type="ECO:0000256" key="4">
    <source>
        <dbReference type="ARBA" id="ARBA00022519"/>
    </source>
</evidence>
<evidence type="ECO:0000256" key="5">
    <source>
        <dbReference type="ARBA" id="ARBA00022692"/>
    </source>
</evidence>
<evidence type="ECO:0000256" key="6">
    <source>
        <dbReference type="ARBA" id="ARBA00022989"/>
    </source>
</evidence>
<dbReference type="SUPFAM" id="SSF103473">
    <property type="entry name" value="MFS general substrate transporter"/>
    <property type="match status" value="1"/>
</dbReference>